<evidence type="ECO:0000313" key="2">
    <source>
        <dbReference type="Proteomes" id="UP000186108"/>
    </source>
</evidence>
<protein>
    <submittedName>
        <fullName evidence="1">Uncharacterized protein</fullName>
    </submittedName>
</protein>
<dbReference type="Gene3D" id="3.30.1330.40">
    <property type="entry name" value="RutC-like"/>
    <property type="match status" value="1"/>
</dbReference>
<dbReference type="InterPro" id="IPR006175">
    <property type="entry name" value="YjgF/YER057c/UK114"/>
</dbReference>
<dbReference type="AlphaFoldDB" id="A0A1B1KH96"/>
<geneLocation type="plasmid" evidence="2">
    <name>pr1cp1</name>
</geneLocation>
<reference evidence="1 2" key="1">
    <citation type="submission" date="2014-07" db="EMBL/GenBank/DDBJ databases">
        <authorList>
            <person name="Zhang J.E."/>
            <person name="Yang H."/>
            <person name="Guo J."/>
            <person name="Deng Z."/>
            <person name="Luo H."/>
            <person name="Luo M."/>
            <person name="Zhao B."/>
        </authorList>
    </citation>
    <scope>NUCLEOTIDE SEQUENCE [LARGE SCALE GENOMIC DNA]</scope>
    <source>
        <strain evidence="1 2">1CP</strain>
        <plasmid evidence="2">Plasmid pr1cp1</plasmid>
    </source>
</reference>
<dbReference type="Pfam" id="PF01042">
    <property type="entry name" value="Ribonuc_L-PSP"/>
    <property type="match status" value="1"/>
</dbReference>
<gene>
    <name evidence="1" type="ORF">R1CP_36895</name>
</gene>
<keyword evidence="1" id="KW-0614">Plasmid</keyword>
<dbReference type="SUPFAM" id="SSF55298">
    <property type="entry name" value="YjgF-like"/>
    <property type="match status" value="1"/>
</dbReference>
<name>A0A1B1KH96_RHOOP</name>
<organism evidence="1 2">
    <name type="scientific">Rhodococcus opacus</name>
    <name type="common">Nocardia opaca</name>
    <dbReference type="NCBI Taxonomy" id="37919"/>
    <lineage>
        <taxon>Bacteria</taxon>
        <taxon>Bacillati</taxon>
        <taxon>Actinomycetota</taxon>
        <taxon>Actinomycetes</taxon>
        <taxon>Mycobacteriales</taxon>
        <taxon>Nocardiaceae</taxon>
        <taxon>Rhodococcus</taxon>
    </lineage>
</organism>
<dbReference type="EMBL" id="CP009112">
    <property type="protein sequence ID" value="ANS31985.1"/>
    <property type="molecule type" value="Genomic_DNA"/>
</dbReference>
<proteinExistence type="predicted"/>
<accession>A0A1B1KH96</accession>
<evidence type="ECO:0000313" key="1">
    <source>
        <dbReference type="EMBL" id="ANS31985.1"/>
    </source>
</evidence>
<dbReference type="InterPro" id="IPR035959">
    <property type="entry name" value="RutC-like_sf"/>
</dbReference>
<sequence>MRGQMRQAYANVRSLLTQFGLGMDAIAEETLYVTDIKAGMVARSEVKDEIYKNPLKPASTMVEVNSLAFPELLIEVRCTAEIL</sequence>
<dbReference type="Proteomes" id="UP000186108">
    <property type="component" value="Plasmid pR1CP1"/>
</dbReference>